<dbReference type="RefSeq" id="WP_206254297.1">
    <property type="nucleotide sequence ID" value="NZ_CP071060.1"/>
</dbReference>
<accession>A0ABX7M4I1</accession>
<sequence>MVRFSNGDDAFELTLASDGNSEPQMGADAYLTVAVNSNGFAGHNDLWVVGPSLRSFCSKLVELERTLRGEATLKSISPNELTLVVSSVTSRGNIAVHGTTGYEVQRENSAFWHSVSFGFEFEVAQLSRAVALPWFKRYAG</sequence>
<keyword evidence="2" id="KW-1185">Reference proteome</keyword>
<dbReference type="Proteomes" id="UP000663570">
    <property type="component" value="Chromosome"/>
</dbReference>
<protein>
    <submittedName>
        <fullName evidence="1">Uncharacterized protein</fullName>
    </submittedName>
</protein>
<dbReference type="EMBL" id="CP071060">
    <property type="protein sequence ID" value="QSI76655.1"/>
    <property type="molecule type" value="Genomic_DNA"/>
</dbReference>
<name>A0ABX7M4I1_9RHOO</name>
<reference evidence="1 2" key="1">
    <citation type="submission" date="2021-02" db="EMBL/GenBank/DDBJ databases">
        <title>Niveibacterium changnyeongensis HC41.</title>
        <authorList>
            <person name="Kang M."/>
        </authorList>
    </citation>
    <scope>NUCLEOTIDE SEQUENCE [LARGE SCALE GENOMIC DNA]</scope>
    <source>
        <strain evidence="1 2">HC41</strain>
    </source>
</reference>
<organism evidence="1 2">
    <name type="scientific">Niveibacterium microcysteis</name>
    <dbReference type="NCBI Taxonomy" id="2811415"/>
    <lineage>
        <taxon>Bacteria</taxon>
        <taxon>Pseudomonadati</taxon>
        <taxon>Pseudomonadota</taxon>
        <taxon>Betaproteobacteria</taxon>
        <taxon>Rhodocyclales</taxon>
        <taxon>Rhodocyclaceae</taxon>
        <taxon>Niveibacterium</taxon>
    </lineage>
</organism>
<evidence type="ECO:0000313" key="2">
    <source>
        <dbReference type="Proteomes" id="UP000663570"/>
    </source>
</evidence>
<gene>
    <name evidence="1" type="ORF">JY500_19690</name>
</gene>
<proteinExistence type="predicted"/>
<evidence type="ECO:0000313" key="1">
    <source>
        <dbReference type="EMBL" id="QSI76655.1"/>
    </source>
</evidence>